<evidence type="ECO:0000313" key="6">
    <source>
        <dbReference type="EMBL" id="CQD05687.1"/>
    </source>
</evidence>
<dbReference type="EMBL" id="CTEC01000001">
    <property type="protein sequence ID" value="CQD05687.1"/>
    <property type="molecule type" value="Genomic_DNA"/>
</dbReference>
<dbReference type="PANTHER" id="PTHR44068:SF1">
    <property type="entry name" value="HYPOTHETICAL LOC100005854"/>
    <property type="match status" value="1"/>
</dbReference>
<dbReference type="PANTHER" id="PTHR44068">
    <property type="entry name" value="ZGC:194242"/>
    <property type="match status" value="1"/>
</dbReference>
<dbReference type="OrthoDB" id="9769602at2"/>
<evidence type="ECO:0000256" key="3">
    <source>
        <dbReference type="ARBA" id="ARBA00022679"/>
    </source>
</evidence>
<evidence type="ECO:0000256" key="1">
    <source>
        <dbReference type="ARBA" id="ARBA00022516"/>
    </source>
</evidence>
<dbReference type="STRING" id="761804.BN000_01114"/>
<dbReference type="NCBIfam" id="NF045823">
    <property type="entry name" value="PthPhpthDimycoMt"/>
    <property type="match status" value="1"/>
</dbReference>
<comment type="similarity">
    <text evidence="5">Belongs to the methyltransferase superfamily. Phthiotriol/phenolphthiotriol dimycocerosates methyltransferase family.</text>
</comment>
<organism evidence="6 7">
    <name type="scientific">Mycobacterium europaeum</name>
    <dbReference type="NCBI Taxonomy" id="761804"/>
    <lineage>
        <taxon>Bacteria</taxon>
        <taxon>Bacillati</taxon>
        <taxon>Actinomycetota</taxon>
        <taxon>Actinomycetes</taxon>
        <taxon>Mycobacteriales</taxon>
        <taxon>Mycobacteriaceae</taxon>
        <taxon>Mycobacterium</taxon>
        <taxon>Mycobacterium simiae complex</taxon>
    </lineage>
</organism>
<sequence length="280" mass="32042">MALQGQQRGFRRLLWDKASAKYAQYIHEYFYQKFFYRYLTRKLSVNDVVFLNYGYEEDPPMGVPLAPSDEPNRYFIQLYHRTATQVDLRGKDVLEVGCGHGGGASYLTRTLHPASYTGLDLNPAGVAFCRERHNLAGLKFVEGDAENLPFPDESFDAVINIESSHLYAQFPRFLSEVVRVLRPGGHFLYADFRLTAGTATWEAELAEAPMRILSQRMINSEVMRGMEKNSQWWMAVVNALVPAFARSFAVTRGYQFVWNTYQGLQSGGPMEYRMYCFAKA</sequence>
<accession>A0A0U1D0A4</accession>
<dbReference type="InterPro" id="IPR054877">
    <property type="entry name" value="PthPhpthDimycoMt"/>
</dbReference>
<protein>
    <submittedName>
        <fullName evidence="6">Methyltransferase</fullName>
    </submittedName>
</protein>
<dbReference type="AlphaFoldDB" id="A0A0U1D0A4"/>
<dbReference type="GO" id="GO:0003838">
    <property type="term" value="F:sterol 24-C-methyltransferase activity"/>
    <property type="evidence" value="ECO:0007669"/>
    <property type="project" value="TreeGrafter"/>
</dbReference>
<evidence type="ECO:0000256" key="4">
    <source>
        <dbReference type="ARBA" id="ARBA00037600"/>
    </source>
</evidence>
<reference evidence="7" key="1">
    <citation type="submission" date="2015-03" db="EMBL/GenBank/DDBJ databases">
        <authorList>
            <person name="Urmite Genomes"/>
        </authorList>
    </citation>
    <scope>NUCLEOTIDE SEQUENCE [LARGE SCALE GENOMIC DNA]</scope>
    <source>
        <strain evidence="7">CSUR P1344</strain>
    </source>
</reference>
<dbReference type="RefSeq" id="WP_085241216.1">
    <property type="nucleotide sequence ID" value="NZ_CP157315.1"/>
</dbReference>
<dbReference type="InterPro" id="IPR050447">
    <property type="entry name" value="Erg6_SMT_methyltransf"/>
</dbReference>
<comment type="function">
    <text evidence="4">Catalyzes the methylation of the lipid moiety of the intermediate compounds phthiotriol and glycosylated phenolphthiotriol dimycoserosates to form phthiocerol dimycocerosates (DIM A) and glycosylated phenolphthiocerol dimycocerosates (PGL).</text>
</comment>
<evidence type="ECO:0000256" key="5">
    <source>
        <dbReference type="ARBA" id="ARBA00038330"/>
    </source>
</evidence>
<keyword evidence="7" id="KW-1185">Reference proteome</keyword>
<keyword evidence="3 6" id="KW-0808">Transferase</keyword>
<gene>
    <name evidence="6" type="ORF">BN000_01114</name>
</gene>
<dbReference type="InterPro" id="IPR054916">
    <property type="entry name" value="FAmtase_mtf2"/>
</dbReference>
<name>A0A0U1D0A4_9MYCO</name>
<dbReference type="Pfam" id="PF08241">
    <property type="entry name" value="Methyltransf_11"/>
    <property type="match status" value="1"/>
</dbReference>
<dbReference type="NCBIfam" id="NF045825">
    <property type="entry name" value="FAmtase_mtf2"/>
    <property type="match status" value="1"/>
</dbReference>
<dbReference type="InterPro" id="IPR013216">
    <property type="entry name" value="Methyltransf_11"/>
</dbReference>
<evidence type="ECO:0000256" key="2">
    <source>
        <dbReference type="ARBA" id="ARBA00022603"/>
    </source>
</evidence>
<dbReference type="Gene3D" id="3.40.50.150">
    <property type="entry name" value="Vaccinia Virus protein VP39"/>
    <property type="match status" value="1"/>
</dbReference>
<dbReference type="GO" id="GO:0016126">
    <property type="term" value="P:sterol biosynthetic process"/>
    <property type="evidence" value="ECO:0007669"/>
    <property type="project" value="TreeGrafter"/>
</dbReference>
<dbReference type="Proteomes" id="UP000199601">
    <property type="component" value="Unassembled WGS sequence"/>
</dbReference>
<proteinExistence type="inferred from homology"/>
<keyword evidence="2 6" id="KW-0489">Methyltransferase</keyword>
<dbReference type="GO" id="GO:0032259">
    <property type="term" value="P:methylation"/>
    <property type="evidence" value="ECO:0007669"/>
    <property type="project" value="UniProtKB-KW"/>
</dbReference>
<dbReference type="InterPro" id="IPR029063">
    <property type="entry name" value="SAM-dependent_MTases_sf"/>
</dbReference>
<keyword evidence="1" id="KW-0444">Lipid biosynthesis</keyword>
<evidence type="ECO:0000313" key="7">
    <source>
        <dbReference type="Proteomes" id="UP000199601"/>
    </source>
</evidence>
<dbReference type="SUPFAM" id="SSF53335">
    <property type="entry name" value="S-adenosyl-L-methionine-dependent methyltransferases"/>
    <property type="match status" value="1"/>
</dbReference>
<keyword evidence="1" id="KW-0443">Lipid metabolism</keyword>
<dbReference type="CDD" id="cd02440">
    <property type="entry name" value="AdoMet_MTases"/>
    <property type="match status" value="1"/>
</dbReference>